<dbReference type="PANTHER" id="PTHR19433:SF133">
    <property type="entry name" value="IMMUNE-TYPE RECEPTOR 5 PRECURSOR-RELATED"/>
    <property type="match status" value="1"/>
</dbReference>
<evidence type="ECO:0000256" key="3">
    <source>
        <dbReference type="ARBA" id="ARBA00022729"/>
    </source>
</evidence>
<protein>
    <submittedName>
        <fullName evidence="10">PPUP9126</fullName>
    </submittedName>
</protein>
<reference evidence="10" key="1">
    <citation type="submission" date="2014-12" db="EMBL/GenBank/DDBJ databases">
        <title>Parallel Evolution in Life History Adaptation Evident in the Tissue-Specific Poeciliopsis prolifica transcriptome.</title>
        <authorList>
            <person name="Jue N.K."/>
            <person name="Foley R.J."/>
            <person name="Obergfell C."/>
            <person name="Reznick D.N."/>
            <person name="O'Neill R.J."/>
            <person name="O'Neill M.J."/>
        </authorList>
    </citation>
    <scope>NUCLEOTIDE SEQUENCE</scope>
</reference>
<organism evidence="10">
    <name type="scientific">Poeciliopsis prolifica</name>
    <name type="common">blackstripe livebearer</name>
    <dbReference type="NCBI Taxonomy" id="188132"/>
    <lineage>
        <taxon>Eukaryota</taxon>
        <taxon>Metazoa</taxon>
        <taxon>Chordata</taxon>
        <taxon>Craniata</taxon>
        <taxon>Vertebrata</taxon>
        <taxon>Euteleostomi</taxon>
        <taxon>Actinopterygii</taxon>
        <taxon>Neopterygii</taxon>
        <taxon>Teleostei</taxon>
        <taxon>Neoteleostei</taxon>
        <taxon>Acanthomorphata</taxon>
        <taxon>Ovalentaria</taxon>
        <taxon>Atherinomorphae</taxon>
        <taxon>Cyprinodontiformes</taxon>
        <taxon>Poeciliidae</taxon>
        <taxon>Poeciliinae</taxon>
        <taxon>Poeciliopsis</taxon>
    </lineage>
</organism>
<dbReference type="SUPFAM" id="SSF48726">
    <property type="entry name" value="Immunoglobulin"/>
    <property type="match status" value="1"/>
</dbReference>
<evidence type="ECO:0000256" key="4">
    <source>
        <dbReference type="ARBA" id="ARBA00022859"/>
    </source>
</evidence>
<dbReference type="AlphaFoldDB" id="A0A0S7EJE7"/>
<dbReference type="PROSITE" id="PS50835">
    <property type="entry name" value="IG_LIKE"/>
    <property type="match status" value="1"/>
</dbReference>
<evidence type="ECO:0000259" key="9">
    <source>
        <dbReference type="PROSITE" id="PS50835"/>
    </source>
</evidence>
<dbReference type="Pfam" id="PF07686">
    <property type="entry name" value="V-set"/>
    <property type="match status" value="1"/>
</dbReference>
<evidence type="ECO:0000256" key="2">
    <source>
        <dbReference type="ARBA" id="ARBA00022475"/>
    </source>
</evidence>
<dbReference type="GO" id="GO:0009617">
    <property type="term" value="P:response to bacterium"/>
    <property type="evidence" value="ECO:0007669"/>
    <property type="project" value="TreeGrafter"/>
</dbReference>
<dbReference type="InterPro" id="IPR003599">
    <property type="entry name" value="Ig_sub"/>
</dbReference>
<keyword evidence="8" id="KW-0812">Transmembrane</keyword>
<evidence type="ECO:0000256" key="8">
    <source>
        <dbReference type="SAM" id="Phobius"/>
    </source>
</evidence>
<dbReference type="InterPro" id="IPR013783">
    <property type="entry name" value="Ig-like_fold"/>
</dbReference>
<dbReference type="InterPro" id="IPR013106">
    <property type="entry name" value="Ig_V-set"/>
</dbReference>
<sequence>MNKFFHVTDCTEDFKFEVKTIIVGQNVTLLCPHQTSALYRETLYWIRLVSGNWPEFLGATFNFVDDDVSKISHIQTKQEQGKFLLYINEAKRNDNGLYYCIKIRQLDFIFINGNFLKVQGNIINKVLINHIMSYFLFFLVVRLKHVLFVFQD</sequence>
<accession>A0A0S7EJE7</accession>
<proteinExistence type="predicted"/>
<gene>
    <name evidence="10" type="primary">PPUP9126</name>
</gene>
<name>A0A0S7EJE7_9TELE</name>
<feature type="transmembrane region" description="Helical" evidence="8">
    <location>
        <begin position="131"/>
        <end position="150"/>
    </location>
</feature>
<keyword evidence="5 8" id="KW-0472">Membrane</keyword>
<dbReference type="GO" id="GO:0005886">
    <property type="term" value="C:plasma membrane"/>
    <property type="evidence" value="ECO:0007669"/>
    <property type="project" value="UniProtKB-SubCell"/>
</dbReference>
<dbReference type="InterPro" id="IPR052051">
    <property type="entry name" value="TCR_complex_component"/>
</dbReference>
<dbReference type="EMBL" id="GBYX01476409">
    <property type="protein sequence ID" value="JAO05268.1"/>
    <property type="molecule type" value="Transcribed_RNA"/>
</dbReference>
<comment type="subcellular location">
    <subcellularLocation>
        <location evidence="1">Cell membrane</location>
    </subcellularLocation>
</comment>
<feature type="domain" description="Ig-like" evidence="9">
    <location>
        <begin position="24"/>
        <end position="100"/>
    </location>
</feature>
<keyword evidence="6" id="KW-1015">Disulfide bond</keyword>
<dbReference type="SMART" id="SM00409">
    <property type="entry name" value="IG"/>
    <property type="match status" value="1"/>
</dbReference>
<dbReference type="Gene3D" id="2.60.40.10">
    <property type="entry name" value="Immunoglobulins"/>
    <property type="match status" value="1"/>
</dbReference>
<evidence type="ECO:0000256" key="7">
    <source>
        <dbReference type="ARBA" id="ARBA00023180"/>
    </source>
</evidence>
<keyword evidence="3" id="KW-0732">Signal</keyword>
<dbReference type="GO" id="GO:0002376">
    <property type="term" value="P:immune system process"/>
    <property type="evidence" value="ECO:0007669"/>
    <property type="project" value="UniProtKB-KW"/>
</dbReference>
<keyword evidence="8" id="KW-1133">Transmembrane helix</keyword>
<evidence type="ECO:0000256" key="5">
    <source>
        <dbReference type="ARBA" id="ARBA00023136"/>
    </source>
</evidence>
<keyword evidence="4" id="KW-0391">Immunity</keyword>
<keyword evidence="2" id="KW-1003">Cell membrane</keyword>
<evidence type="ECO:0000256" key="6">
    <source>
        <dbReference type="ARBA" id="ARBA00023157"/>
    </source>
</evidence>
<dbReference type="InterPro" id="IPR036179">
    <property type="entry name" value="Ig-like_dom_sf"/>
</dbReference>
<keyword evidence="7" id="KW-0325">Glycoprotein</keyword>
<dbReference type="PANTHER" id="PTHR19433">
    <property type="entry name" value="T-CELL RECEPTOR ALPHA CHAIN V REGION-RELATED"/>
    <property type="match status" value="1"/>
</dbReference>
<evidence type="ECO:0000256" key="1">
    <source>
        <dbReference type="ARBA" id="ARBA00004236"/>
    </source>
</evidence>
<evidence type="ECO:0000313" key="10">
    <source>
        <dbReference type="EMBL" id="JAO05268.1"/>
    </source>
</evidence>
<dbReference type="InterPro" id="IPR007110">
    <property type="entry name" value="Ig-like_dom"/>
</dbReference>